<dbReference type="PANTHER" id="PTHR39583:SF2">
    <property type="entry name" value="TYPE II SECRETION SYSTEM PROTEIN J"/>
    <property type="match status" value="1"/>
</dbReference>
<dbReference type="RefSeq" id="WP_120356606.1">
    <property type="nucleotide sequence ID" value="NZ_RAQO01000012.1"/>
</dbReference>
<proteinExistence type="inferred from homology"/>
<keyword evidence="4" id="KW-1003">Cell membrane</keyword>
<dbReference type="GO" id="GO:0015627">
    <property type="term" value="C:type II protein secretion system complex"/>
    <property type="evidence" value="ECO:0007669"/>
    <property type="project" value="InterPro"/>
</dbReference>
<dbReference type="GO" id="GO:0015628">
    <property type="term" value="P:protein secretion by the type II secretion system"/>
    <property type="evidence" value="ECO:0007669"/>
    <property type="project" value="InterPro"/>
</dbReference>
<dbReference type="InterPro" id="IPR045584">
    <property type="entry name" value="Pilin-like"/>
</dbReference>
<evidence type="ECO:0000256" key="5">
    <source>
        <dbReference type="ARBA" id="ARBA00022481"/>
    </source>
</evidence>
<reference evidence="11 12" key="1">
    <citation type="submission" date="2018-09" db="EMBL/GenBank/DDBJ databases">
        <authorList>
            <person name="Wang Z."/>
        </authorList>
    </citation>
    <scope>NUCLEOTIDE SEQUENCE [LARGE SCALE GENOMIC DNA]</scope>
    <source>
        <strain evidence="11 12">ALS 81</strain>
    </source>
</reference>
<keyword evidence="7 10" id="KW-0812">Transmembrane</keyword>
<evidence type="ECO:0000256" key="2">
    <source>
        <dbReference type="ARBA" id="ARBA00011084"/>
    </source>
</evidence>
<dbReference type="Pfam" id="PF11612">
    <property type="entry name" value="T2SSJ"/>
    <property type="match status" value="1"/>
</dbReference>
<evidence type="ECO:0000256" key="4">
    <source>
        <dbReference type="ARBA" id="ARBA00022475"/>
    </source>
</evidence>
<evidence type="ECO:0000256" key="9">
    <source>
        <dbReference type="ARBA" id="ARBA00023136"/>
    </source>
</evidence>
<dbReference type="GO" id="GO:0005886">
    <property type="term" value="C:plasma membrane"/>
    <property type="evidence" value="ECO:0007669"/>
    <property type="project" value="UniProtKB-SubCell"/>
</dbReference>
<dbReference type="InterPro" id="IPR010055">
    <property type="entry name" value="T2SS_protein-GspJ"/>
</dbReference>
<comment type="subcellular location">
    <subcellularLocation>
        <location evidence="1">Cell inner membrane</location>
        <topology evidence="1">Single-pass membrane protein</topology>
    </subcellularLocation>
</comment>
<dbReference type="Proteomes" id="UP000286482">
    <property type="component" value="Unassembled WGS sequence"/>
</dbReference>
<keyword evidence="12" id="KW-1185">Reference proteome</keyword>
<sequence length="207" mass="23872">MRQIQHGFTLVELMVAVAIFSFLSLASYQMLQGVLNTDKQAEVHAKRLAEVNRAFVLIGRDINQLVDRRIRQNGEQHQSSFNAGLFENDSESYGLEILRSGWSNPQAMLPRSQLQKVEYIQQQDSLLRRHYYYADTSVGDEGRAQVILSEIESFELRFMDDGQWLEKFDSEQSKLPKALEVNIQLKDLGKLRRVFMANDITTQVESL</sequence>
<gene>
    <name evidence="11" type="primary">gspJ</name>
    <name evidence="11" type="ORF">DBZ36_19220</name>
</gene>
<evidence type="ECO:0000313" key="11">
    <source>
        <dbReference type="EMBL" id="RKF13193.1"/>
    </source>
</evidence>
<dbReference type="PROSITE" id="PS00409">
    <property type="entry name" value="PROKAR_NTER_METHYL"/>
    <property type="match status" value="1"/>
</dbReference>
<dbReference type="Gene3D" id="2.10.70.20">
    <property type="entry name" value="gspk-gspi-gspj complex like domains"/>
    <property type="match status" value="1"/>
</dbReference>
<evidence type="ECO:0000256" key="6">
    <source>
        <dbReference type="ARBA" id="ARBA00022519"/>
    </source>
</evidence>
<name>A0A420E5X6_9ALTE</name>
<evidence type="ECO:0000256" key="7">
    <source>
        <dbReference type="ARBA" id="ARBA00022692"/>
    </source>
</evidence>
<protein>
    <recommendedName>
        <fullName evidence="3">Type II secretion system protein J</fullName>
    </recommendedName>
</protein>
<keyword evidence="8 10" id="KW-1133">Transmembrane helix</keyword>
<evidence type="ECO:0000256" key="10">
    <source>
        <dbReference type="SAM" id="Phobius"/>
    </source>
</evidence>
<dbReference type="InterPro" id="IPR051621">
    <property type="entry name" value="T2SS_protein_J"/>
</dbReference>
<dbReference type="NCBIfam" id="TIGR02532">
    <property type="entry name" value="IV_pilin_GFxxxE"/>
    <property type="match status" value="1"/>
</dbReference>
<dbReference type="SUPFAM" id="SSF54523">
    <property type="entry name" value="Pili subunits"/>
    <property type="match status" value="1"/>
</dbReference>
<dbReference type="OrthoDB" id="9794345at2"/>
<evidence type="ECO:0000256" key="3">
    <source>
        <dbReference type="ARBA" id="ARBA00021539"/>
    </source>
</evidence>
<dbReference type="InterPro" id="IPR012902">
    <property type="entry name" value="N_methyl_site"/>
</dbReference>
<dbReference type="AlphaFoldDB" id="A0A420E5X6"/>
<dbReference type="NCBIfam" id="TIGR01711">
    <property type="entry name" value="gspJ"/>
    <property type="match status" value="1"/>
</dbReference>
<evidence type="ECO:0000256" key="1">
    <source>
        <dbReference type="ARBA" id="ARBA00004377"/>
    </source>
</evidence>
<feature type="transmembrane region" description="Helical" evidence="10">
    <location>
        <begin position="7"/>
        <end position="31"/>
    </location>
</feature>
<dbReference type="Pfam" id="PF07963">
    <property type="entry name" value="N_methyl"/>
    <property type="match status" value="1"/>
</dbReference>
<comment type="caution">
    <text evidence="11">The sequence shown here is derived from an EMBL/GenBank/DDBJ whole genome shotgun (WGS) entry which is preliminary data.</text>
</comment>
<dbReference type="PANTHER" id="PTHR39583">
    <property type="entry name" value="TYPE II SECRETION SYSTEM PROTEIN J-RELATED"/>
    <property type="match status" value="1"/>
</dbReference>
<keyword evidence="9 10" id="KW-0472">Membrane</keyword>
<accession>A0A420E5X6</accession>
<keyword evidence="6" id="KW-0997">Cell inner membrane</keyword>
<dbReference type="EMBL" id="RAQO01000012">
    <property type="protein sequence ID" value="RKF13193.1"/>
    <property type="molecule type" value="Genomic_DNA"/>
</dbReference>
<evidence type="ECO:0000256" key="8">
    <source>
        <dbReference type="ARBA" id="ARBA00022989"/>
    </source>
</evidence>
<keyword evidence="5" id="KW-0488">Methylation</keyword>
<comment type="similarity">
    <text evidence="2">Belongs to the GSP J family.</text>
</comment>
<evidence type="ECO:0000313" key="12">
    <source>
        <dbReference type="Proteomes" id="UP000286482"/>
    </source>
</evidence>
<organism evidence="11 12">
    <name type="scientific">Alginatibacterium sediminis</name>
    <dbReference type="NCBI Taxonomy" id="2164068"/>
    <lineage>
        <taxon>Bacteria</taxon>
        <taxon>Pseudomonadati</taxon>
        <taxon>Pseudomonadota</taxon>
        <taxon>Gammaproteobacteria</taxon>
        <taxon>Alteromonadales</taxon>
        <taxon>Alteromonadaceae</taxon>
        <taxon>Alginatibacterium</taxon>
    </lineage>
</organism>
<dbReference type="Gene3D" id="3.10.610.10">
    <property type="entry name" value="GSPII I/J protein-like"/>
    <property type="match status" value="1"/>
</dbReference>